<dbReference type="SUPFAM" id="SSF56112">
    <property type="entry name" value="Protein kinase-like (PK-like)"/>
    <property type="match status" value="1"/>
</dbReference>
<keyword evidence="4" id="KW-1185">Reference proteome</keyword>
<evidence type="ECO:0000313" key="4">
    <source>
        <dbReference type="Proteomes" id="UP000262825"/>
    </source>
</evidence>
<evidence type="ECO:0000259" key="2">
    <source>
        <dbReference type="Pfam" id="PF03109"/>
    </source>
</evidence>
<name>A0A376B6J9_9ASCO</name>
<sequence>MNKTCYNYRCLSSLQIPIRLYNVKTIKSHNNNAGLVKREIHNNKRLLSKNYSKLQKNTFSNEPFLSLTSLKDDRKLKFLSFKNLFIFICVLSFAMYNINDTFHDLLRHIFLTLRRIGVVTQATARCLYNYKKTLDKTYPNEETKYKELSKCHQKCAEITLQALESNGGIYIKLGQHIGAMTYLLPFEWTNTMIPLQDKCPKSNIDQINDMFEQDLKLGLKDVFSEFNPEPIGVASLAQVHIGVLRENNEKVAVKCQHPSLKEFVPLDVMLTQSVFQLLDFVFPEYPLTWLGDELQDSIFVELDFTKEAQNAIKTQEYFKNFVKQTALRIPSVFKAHKRILVMEYIGTHRLDDLKYLDEHNISRAEVSSCLSHIFNNMIFTPNVGIHCDPHGGNLGIRAINDIQSYHNFEIILYDHGLYRYPTTQLRRDYAKFWLALLDQDQQKMKLYAKKFANVNDEQFPLFAAAITGRSIDTALHYDITKPRSQQEIDVMKSKIVEGSFLVDLMSILSSIPRIVLLILKTNDLTRHLDECLQNPLGPERTFLIMTQYCAKTVYGEAKEIISKHYKKWSLTWMWQEFKAWFQYERRIKQLNLYDFSLWLKTLL</sequence>
<keyword evidence="1" id="KW-0812">Transmembrane</keyword>
<dbReference type="InterPro" id="IPR011009">
    <property type="entry name" value="Kinase-like_dom_sf"/>
</dbReference>
<dbReference type="EMBL" id="UFAJ01000321">
    <property type="protein sequence ID" value="SSD60308.1"/>
    <property type="molecule type" value="Genomic_DNA"/>
</dbReference>
<feature type="domain" description="ABC1 atypical kinase-like" evidence="2">
    <location>
        <begin position="195"/>
        <end position="445"/>
    </location>
</feature>
<gene>
    <name evidence="3" type="ORF">SCODWIG_02069</name>
</gene>
<dbReference type="GO" id="GO:0055088">
    <property type="term" value="P:lipid homeostasis"/>
    <property type="evidence" value="ECO:0007669"/>
    <property type="project" value="TreeGrafter"/>
</dbReference>
<evidence type="ECO:0000313" key="3">
    <source>
        <dbReference type="EMBL" id="SSD60308.1"/>
    </source>
</evidence>
<dbReference type="GO" id="GO:0005743">
    <property type="term" value="C:mitochondrial inner membrane"/>
    <property type="evidence" value="ECO:0007669"/>
    <property type="project" value="TreeGrafter"/>
</dbReference>
<organism evidence="3 4">
    <name type="scientific">Saccharomycodes ludwigii</name>
    <dbReference type="NCBI Taxonomy" id="36035"/>
    <lineage>
        <taxon>Eukaryota</taxon>
        <taxon>Fungi</taxon>
        <taxon>Dikarya</taxon>
        <taxon>Ascomycota</taxon>
        <taxon>Saccharomycotina</taxon>
        <taxon>Saccharomycetes</taxon>
        <taxon>Saccharomycodales</taxon>
        <taxon>Saccharomycodaceae</taxon>
        <taxon>Saccharomycodes</taxon>
    </lineage>
</organism>
<feature type="transmembrane region" description="Helical" evidence="1">
    <location>
        <begin position="79"/>
        <end position="98"/>
    </location>
</feature>
<protein>
    <submittedName>
        <fullName evidence="3">Probable ABC1 family protein YLR253W</fullName>
    </submittedName>
</protein>
<dbReference type="OrthoDB" id="427480at2759"/>
<dbReference type="PANTHER" id="PTHR43173:SF19">
    <property type="entry name" value="AARF DOMAIN-CONTAINING PROTEIN KINASE 1"/>
    <property type="match status" value="1"/>
</dbReference>
<dbReference type="GO" id="GO:0007005">
    <property type="term" value="P:mitochondrion organization"/>
    <property type="evidence" value="ECO:0007669"/>
    <property type="project" value="TreeGrafter"/>
</dbReference>
<accession>A0A376B6J9</accession>
<reference evidence="4" key="1">
    <citation type="submission" date="2018-06" db="EMBL/GenBank/DDBJ databases">
        <authorList>
            <person name="Guldener U."/>
        </authorList>
    </citation>
    <scope>NUCLEOTIDE SEQUENCE [LARGE SCALE GENOMIC DNA]</scope>
    <source>
        <strain evidence="4">UTAD17</strain>
    </source>
</reference>
<proteinExistence type="predicted"/>
<keyword evidence="1" id="KW-0472">Membrane</keyword>
<dbReference type="VEuPathDB" id="FungiDB:SCODWIG_02069"/>
<dbReference type="PANTHER" id="PTHR43173">
    <property type="entry name" value="ABC1 FAMILY PROTEIN"/>
    <property type="match status" value="1"/>
</dbReference>
<keyword evidence="1" id="KW-1133">Transmembrane helix</keyword>
<evidence type="ECO:0000256" key="1">
    <source>
        <dbReference type="SAM" id="Phobius"/>
    </source>
</evidence>
<dbReference type="Pfam" id="PF03109">
    <property type="entry name" value="ABC1"/>
    <property type="match status" value="1"/>
</dbReference>
<dbReference type="AlphaFoldDB" id="A0A376B6J9"/>
<dbReference type="InterPro" id="IPR004147">
    <property type="entry name" value="ABC1_dom"/>
</dbReference>
<dbReference type="InterPro" id="IPR051130">
    <property type="entry name" value="Mito_struct-func_regulator"/>
</dbReference>
<dbReference type="Proteomes" id="UP000262825">
    <property type="component" value="Unassembled WGS sequence"/>
</dbReference>